<accession>A0A1X2GM19</accession>
<gene>
    <name evidence="2" type="ORF">DM01DRAFT_1344681</name>
</gene>
<sequence length="107" mass="12322">MRAHRLIFITATLVSAIVADLSVWLDDDCPDPDRLTHPKQTIHTFEGELNKCYPVQPHAITFQVDPEESQEIWMGFLDSNCQVPESDDRFNTDCHTRQQVLSVKRIV</sequence>
<keyword evidence="1" id="KW-0732">Signal</keyword>
<feature type="signal peptide" evidence="1">
    <location>
        <begin position="1"/>
        <end position="19"/>
    </location>
</feature>
<evidence type="ECO:0000256" key="1">
    <source>
        <dbReference type="SAM" id="SignalP"/>
    </source>
</evidence>
<dbReference type="AlphaFoldDB" id="A0A1X2GM19"/>
<evidence type="ECO:0000313" key="2">
    <source>
        <dbReference type="EMBL" id="ORX56956.1"/>
    </source>
</evidence>
<evidence type="ECO:0000313" key="3">
    <source>
        <dbReference type="Proteomes" id="UP000242146"/>
    </source>
</evidence>
<dbReference type="EMBL" id="MCGT01000009">
    <property type="protein sequence ID" value="ORX56956.1"/>
    <property type="molecule type" value="Genomic_DNA"/>
</dbReference>
<reference evidence="2 3" key="1">
    <citation type="submission" date="2016-07" db="EMBL/GenBank/DDBJ databases">
        <title>Pervasive Adenine N6-methylation of Active Genes in Fungi.</title>
        <authorList>
            <consortium name="DOE Joint Genome Institute"/>
            <person name="Mondo S.J."/>
            <person name="Dannebaum R.O."/>
            <person name="Kuo R.C."/>
            <person name="Labutti K."/>
            <person name="Haridas S."/>
            <person name="Kuo A."/>
            <person name="Salamov A."/>
            <person name="Ahrendt S.R."/>
            <person name="Lipzen A."/>
            <person name="Sullivan W."/>
            <person name="Andreopoulos W.B."/>
            <person name="Clum A."/>
            <person name="Lindquist E."/>
            <person name="Daum C."/>
            <person name="Ramamoorthy G.K."/>
            <person name="Gryganskyi A."/>
            <person name="Culley D."/>
            <person name="Magnuson J.K."/>
            <person name="James T.Y."/>
            <person name="O'Malley M.A."/>
            <person name="Stajich J.E."/>
            <person name="Spatafora J.W."/>
            <person name="Visel A."/>
            <person name="Grigoriev I.V."/>
        </authorList>
    </citation>
    <scope>NUCLEOTIDE SEQUENCE [LARGE SCALE GENOMIC DNA]</scope>
    <source>
        <strain evidence="2 3">NRRL 3301</strain>
    </source>
</reference>
<comment type="caution">
    <text evidence="2">The sequence shown here is derived from an EMBL/GenBank/DDBJ whole genome shotgun (WGS) entry which is preliminary data.</text>
</comment>
<organism evidence="2 3">
    <name type="scientific">Hesseltinella vesiculosa</name>
    <dbReference type="NCBI Taxonomy" id="101127"/>
    <lineage>
        <taxon>Eukaryota</taxon>
        <taxon>Fungi</taxon>
        <taxon>Fungi incertae sedis</taxon>
        <taxon>Mucoromycota</taxon>
        <taxon>Mucoromycotina</taxon>
        <taxon>Mucoromycetes</taxon>
        <taxon>Mucorales</taxon>
        <taxon>Cunninghamellaceae</taxon>
        <taxon>Hesseltinella</taxon>
    </lineage>
</organism>
<protein>
    <submittedName>
        <fullName evidence="2">Uncharacterized protein</fullName>
    </submittedName>
</protein>
<feature type="chain" id="PRO_5012710560" evidence="1">
    <location>
        <begin position="20"/>
        <end position="107"/>
    </location>
</feature>
<keyword evidence="3" id="KW-1185">Reference proteome</keyword>
<proteinExistence type="predicted"/>
<dbReference type="Proteomes" id="UP000242146">
    <property type="component" value="Unassembled WGS sequence"/>
</dbReference>
<name>A0A1X2GM19_9FUNG</name>